<reference evidence="1 2" key="1">
    <citation type="submission" date="2019-07" db="EMBL/GenBank/DDBJ databases">
        <title>Draft genome of C. aurimucosum strain 2274.</title>
        <authorList>
            <person name="Pacheco L.G.C."/>
            <person name="Aguiar E.R.G.R."/>
            <person name="Santos C.S."/>
            <person name="Rocha D.J.P.G."/>
            <person name="Sant'Anna L.O."/>
            <person name="Mattos-Guaraldi A.L."/>
            <person name="Santos L.S."/>
        </authorList>
    </citation>
    <scope>NUCLEOTIDE SEQUENCE [LARGE SCALE GENOMIC DNA]</scope>
    <source>
        <strain evidence="1 2">2274</strain>
    </source>
</reference>
<comment type="caution">
    <text evidence="1">The sequence shown here is derived from an EMBL/GenBank/DDBJ whole genome shotgun (WGS) entry which is preliminary data.</text>
</comment>
<dbReference type="Proteomes" id="UP000320443">
    <property type="component" value="Unassembled WGS sequence"/>
</dbReference>
<accession>A0A2N6TQJ6</accession>
<proteinExistence type="predicted"/>
<evidence type="ECO:0000313" key="2">
    <source>
        <dbReference type="Proteomes" id="UP000320443"/>
    </source>
</evidence>
<organism evidence="1 2">
    <name type="scientific">Corynebacterium hiratae</name>
    <dbReference type="NCBI Taxonomy" id="3139423"/>
    <lineage>
        <taxon>Bacteria</taxon>
        <taxon>Bacillati</taxon>
        <taxon>Actinomycetota</taxon>
        <taxon>Actinomycetes</taxon>
        <taxon>Mycobacteriales</taxon>
        <taxon>Corynebacteriaceae</taxon>
        <taxon>Corynebacterium</taxon>
    </lineage>
</organism>
<evidence type="ECO:0000313" key="1">
    <source>
        <dbReference type="EMBL" id="TRX62292.1"/>
    </source>
</evidence>
<dbReference type="AlphaFoldDB" id="A0A2N6TQJ6"/>
<sequence>MNNKLTLTETELIVEPLGLDKLWSLTGSIKVPWEHVRGATHDPGMKHEPKGFRAPGLRSGQKLAGTFHADGGRHFWNISGYENAVVIELKDEHFDRFIVSLENPTECVARINEKAQAV</sequence>
<name>A0A2N6TQJ6_9CORY</name>
<protein>
    <submittedName>
        <fullName evidence="1">Uncharacterized protein</fullName>
    </submittedName>
</protein>
<dbReference type="RefSeq" id="WP_070517041.1">
    <property type="nucleotide sequence ID" value="NZ_VIOG01000004.1"/>
</dbReference>
<dbReference type="EMBL" id="VKDK01000007">
    <property type="protein sequence ID" value="TRX62292.1"/>
    <property type="molecule type" value="Genomic_DNA"/>
</dbReference>
<keyword evidence="2" id="KW-1185">Reference proteome</keyword>
<gene>
    <name evidence="1" type="ORF">FNY97_06100</name>
</gene>